<dbReference type="Pfam" id="PF02518">
    <property type="entry name" value="HATPase_c"/>
    <property type="match status" value="1"/>
</dbReference>
<dbReference type="GO" id="GO:0005737">
    <property type="term" value="C:cytoplasm"/>
    <property type="evidence" value="ECO:0007669"/>
    <property type="project" value="UniProtKB-SubCell"/>
</dbReference>
<dbReference type="InterPro" id="IPR011712">
    <property type="entry name" value="Sig_transdc_His_kin_sub3_dim/P"/>
</dbReference>
<evidence type="ECO:0000256" key="8">
    <source>
        <dbReference type="SAM" id="Coils"/>
    </source>
</evidence>
<organism evidence="10 11">
    <name type="scientific">Domibacillus aminovorans</name>
    <dbReference type="NCBI Taxonomy" id="29332"/>
    <lineage>
        <taxon>Bacteria</taxon>
        <taxon>Bacillati</taxon>
        <taxon>Bacillota</taxon>
        <taxon>Bacilli</taxon>
        <taxon>Bacillales</taxon>
        <taxon>Bacillaceae</taxon>
        <taxon>Domibacillus</taxon>
    </lineage>
</organism>
<dbReference type="Gene3D" id="1.20.5.1930">
    <property type="match status" value="1"/>
</dbReference>
<dbReference type="InterPro" id="IPR008595">
    <property type="entry name" value="DegS"/>
</dbReference>
<dbReference type="Pfam" id="PF05384">
    <property type="entry name" value="DegS"/>
    <property type="match status" value="1"/>
</dbReference>
<dbReference type="CDD" id="cd16917">
    <property type="entry name" value="HATPase_UhpB-NarQ-NarX-like"/>
    <property type="match status" value="1"/>
</dbReference>
<dbReference type="PROSITE" id="PS50109">
    <property type="entry name" value="HIS_KIN"/>
    <property type="match status" value="1"/>
</dbReference>
<dbReference type="GO" id="GO:0005524">
    <property type="term" value="F:ATP binding"/>
    <property type="evidence" value="ECO:0007669"/>
    <property type="project" value="UniProtKB-UniRule"/>
</dbReference>
<keyword evidence="6 7" id="KW-0902">Two-component regulatory system</keyword>
<comment type="catalytic activity">
    <reaction evidence="1 7">
        <text>ATP + protein L-histidine = ADP + protein N-phospho-L-histidine.</text>
        <dbReference type="EC" id="2.7.13.3"/>
    </reaction>
</comment>
<accession>A0A177KN80</accession>
<dbReference type="GO" id="GO:0004721">
    <property type="term" value="F:phosphoprotein phosphatase activity"/>
    <property type="evidence" value="ECO:0007669"/>
    <property type="project" value="UniProtKB-UniRule"/>
</dbReference>
<dbReference type="AlphaFoldDB" id="A0A177KN80"/>
<dbReference type="PANTHER" id="PTHR24421">
    <property type="entry name" value="NITRATE/NITRITE SENSOR PROTEIN NARX-RELATED"/>
    <property type="match status" value="1"/>
</dbReference>
<comment type="subcellular location">
    <subcellularLocation>
        <location evidence="7">Cytoplasm</location>
    </subcellularLocation>
</comment>
<dbReference type="InterPro" id="IPR005467">
    <property type="entry name" value="His_kinase_dom"/>
</dbReference>
<dbReference type="EC" id="2.7.13.3" evidence="7"/>
<dbReference type="InterPro" id="IPR016381">
    <property type="entry name" value="Sig_transdc_His_kinase_DegS"/>
</dbReference>
<dbReference type="GO" id="GO:0000155">
    <property type="term" value="F:phosphorelay sensor kinase activity"/>
    <property type="evidence" value="ECO:0007669"/>
    <property type="project" value="UniProtKB-UniRule"/>
</dbReference>
<comment type="function">
    <text evidence="7">Member of the two-component regulatory system DegS/DegU, which plays an important role in the transition growth phase.</text>
</comment>
<evidence type="ECO:0000256" key="4">
    <source>
        <dbReference type="ARBA" id="ARBA00022777"/>
    </source>
</evidence>
<dbReference type="InterPro" id="IPR050482">
    <property type="entry name" value="Sensor_HK_TwoCompSys"/>
</dbReference>
<evidence type="ECO:0000256" key="3">
    <source>
        <dbReference type="ARBA" id="ARBA00022741"/>
    </source>
</evidence>
<evidence type="ECO:0000256" key="2">
    <source>
        <dbReference type="ARBA" id="ARBA00022679"/>
    </source>
</evidence>
<dbReference type="Proteomes" id="UP000077271">
    <property type="component" value="Unassembled WGS sequence"/>
</dbReference>
<dbReference type="InterPro" id="IPR003594">
    <property type="entry name" value="HATPase_dom"/>
</dbReference>
<keyword evidence="7" id="KW-0904">Protein phosphatase</keyword>
<sequence>MSIKNADTKLLDTILDKMVETVDESKDQIFSIAEQSRRDYETLMTELELVKSHIQFALIEHEELERKVKMARHRLSEVSRDFSIYSEDVVREAYEKAHDLQMQLIVLRQNEKQLLNRRNDLDRRLLSVHTTIERAEHLVSQTAVVLNYLTQDMKQFGKALEQAQSKQAFGLQVMEAQEEERKRLSREIHDGPAQMMANLLVRSDLIEKIYREYGVEEAFKEIRDLKKMVRSALYEVRRIIYDLRPMALDDLGLIPTLKKYLATVNEYNRSESAKPDIQFVNMGMDKRLPTKLEVALFRLIQESVQNALKHADASVIQVKLEINKEHVLAVVKDNGKGFVVSEKKSGSFGIMGMKERVELLEGDITFHSKPSEGTAVLISVPVLKQTTIYRGKRE</sequence>
<reference evidence="10 11" key="1">
    <citation type="submission" date="2016-01" db="EMBL/GenBank/DDBJ databases">
        <title>Investigation of taxonomic status of Bacillus aminovorans.</title>
        <authorList>
            <person name="Verma A."/>
            <person name="Pal Y."/>
            <person name="Krishnamurthi S."/>
        </authorList>
    </citation>
    <scope>NUCLEOTIDE SEQUENCE [LARGE SCALE GENOMIC DNA]</scope>
    <source>
        <strain evidence="10 11">DSM 4337</strain>
    </source>
</reference>
<keyword evidence="7" id="KW-0378">Hydrolase</keyword>
<evidence type="ECO:0000259" key="9">
    <source>
        <dbReference type="PROSITE" id="PS50109"/>
    </source>
</evidence>
<gene>
    <name evidence="10" type="ORF">AWH48_08325</name>
</gene>
<feature type="coiled-coil region" evidence="8">
    <location>
        <begin position="47"/>
        <end position="81"/>
    </location>
</feature>
<dbReference type="OrthoDB" id="9781904at2"/>
<evidence type="ECO:0000256" key="1">
    <source>
        <dbReference type="ARBA" id="ARBA00000085"/>
    </source>
</evidence>
<name>A0A177KN80_9BACI</name>
<dbReference type="EC" id="3.1.3.-" evidence="7"/>
<keyword evidence="3 7" id="KW-0547">Nucleotide-binding</keyword>
<keyword evidence="2 7" id="KW-0808">Transferase</keyword>
<keyword evidence="7" id="KW-0963">Cytoplasm</keyword>
<proteinExistence type="predicted"/>
<evidence type="ECO:0000313" key="10">
    <source>
        <dbReference type="EMBL" id="OAH54587.1"/>
    </source>
</evidence>
<comment type="caution">
    <text evidence="10">The sequence shown here is derived from an EMBL/GenBank/DDBJ whole genome shotgun (WGS) entry which is preliminary data.</text>
</comment>
<keyword evidence="5 7" id="KW-0067">ATP-binding</keyword>
<dbReference type="PANTHER" id="PTHR24421:SF55">
    <property type="entry name" value="SENSOR HISTIDINE KINASE YDFH"/>
    <property type="match status" value="1"/>
</dbReference>
<evidence type="ECO:0000256" key="7">
    <source>
        <dbReference type="PIRNR" id="PIRNR003169"/>
    </source>
</evidence>
<dbReference type="Pfam" id="PF07730">
    <property type="entry name" value="HisKA_3"/>
    <property type="match status" value="1"/>
</dbReference>
<protein>
    <recommendedName>
        <fullName evidence="7">Signal transduction histidine-protein kinase/phosphatase DegS</fullName>
        <ecNumber evidence="7">2.7.13.3</ecNumber>
        <ecNumber evidence="7">3.1.3.-</ecNumber>
    </recommendedName>
</protein>
<evidence type="ECO:0000256" key="6">
    <source>
        <dbReference type="ARBA" id="ARBA00023012"/>
    </source>
</evidence>
<feature type="domain" description="Histidine kinase" evidence="9">
    <location>
        <begin position="183"/>
        <end position="384"/>
    </location>
</feature>
<keyword evidence="8" id="KW-0175">Coiled coil</keyword>
<dbReference type="GO" id="GO:0016020">
    <property type="term" value="C:membrane"/>
    <property type="evidence" value="ECO:0007669"/>
    <property type="project" value="InterPro"/>
</dbReference>
<evidence type="ECO:0000256" key="5">
    <source>
        <dbReference type="ARBA" id="ARBA00022840"/>
    </source>
</evidence>
<dbReference type="SUPFAM" id="SSF55874">
    <property type="entry name" value="ATPase domain of HSP90 chaperone/DNA topoisomerase II/histidine kinase"/>
    <property type="match status" value="1"/>
</dbReference>
<keyword evidence="4 7" id="KW-0418">Kinase</keyword>
<dbReference type="GO" id="GO:0046983">
    <property type="term" value="F:protein dimerization activity"/>
    <property type="evidence" value="ECO:0007669"/>
    <property type="project" value="InterPro"/>
</dbReference>
<dbReference type="Gene3D" id="3.30.565.10">
    <property type="entry name" value="Histidine kinase-like ATPase, C-terminal domain"/>
    <property type="match status" value="1"/>
</dbReference>
<dbReference type="InterPro" id="IPR036890">
    <property type="entry name" value="HATPase_C_sf"/>
</dbReference>
<dbReference type="PIRSF" id="PIRSF003169">
    <property type="entry name" value="STHK_DegS"/>
    <property type="match status" value="1"/>
</dbReference>
<dbReference type="RefSeq" id="WP_018394667.1">
    <property type="nucleotide sequence ID" value="NZ_LQWZ01000033.1"/>
</dbReference>
<evidence type="ECO:0000313" key="11">
    <source>
        <dbReference type="Proteomes" id="UP000077271"/>
    </source>
</evidence>
<dbReference type="SMART" id="SM00387">
    <property type="entry name" value="HATPase_c"/>
    <property type="match status" value="1"/>
</dbReference>
<dbReference type="EMBL" id="LQWZ01000033">
    <property type="protein sequence ID" value="OAH54587.1"/>
    <property type="molecule type" value="Genomic_DNA"/>
</dbReference>